<evidence type="ECO:0000313" key="3">
    <source>
        <dbReference type="Proteomes" id="UP001187315"/>
    </source>
</evidence>
<dbReference type="AlphaFoldDB" id="A0AA88J415"/>
<comment type="caution">
    <text evidence="2">The sequence shown here is derived from an EMBL/GenBank/DDBJ whole genome shotgun (WGS) entry which is preliminary data.</text>
</comment>
<feature type="compositionally biased region" description="Basic and acidic residues" evidence="1">
    <location>
        <begin position="1"/>
        <end position="12"/>
    </location>
</feature>
<evidence type="ECO:0000313" key="2">
    <source>
        <dbReference type="EMBL" id="KAK2821622.1"/>
    </source>
</evidence>
<evidence type="ECO:0000256" key="1">
    <source>
        <dbReference type="SAM" id="MobiDB-lite"/>
    </source>
</evidence>
<dbReference type="Proteomes" id="UP001187315">
    <property type="component" value="Unassembled WGS sequence"/>
</dbReference>
<name>A0AA88J415_TACVA</name>
<keyword evidence="3" id="KW-1185">Reference proteome</keyword>
<gene>
    <name evidence="2" type="ORF">Q7C36_020965</name>
</gene>
<sequence length="85" mass="9739">MSYVGSHEDSAHRGIGASFHRSKSRHRGKKQKAQKTSTHERMAGRLCFAVIKWHLLSFCCQTSLALGYRRENPQFGTKKPLMLQH</sequence>
<protein>
    <submittedName>
        <fullName evidence="2">Uncharacterized protein</fullName>
    </submittedName>
</protein>
<proteinExistence type="predicted"/>
<dbReference type="EMBL" id="JAVHJS010000022">
    <property type="protein sequence ID" value="KAK2821622.1"/>
    <property type="molecule type" value="Genomic_DNA"/>
</dbReference>
<accession>A0AA88J415</accession>
<organism evidence="2 3">
    <name type="scientific">Tachysurus vachellii</name>
    <name type="common">Darkbarbel catfish</name>
    <name type="synonym">Pelteobagrus vachellii</name>
    <dbReference type="NCBI Taxonomy" id="175792"/>
    <lineage>
        <taxon>Eukaryota</taxon>
        <taxon>Metazoa</taxon>
        <taxon>Chordata</taxon>
        <taxon>Craniata</taxon>
        <taxon>Vertebrata</taxon>
        <taxon>Euteleostomi</taxon>
        <taxon>Actinopterygii</taxon>
        <taxon>Neopterygii</taxon>
        <taxon>Teleostei</taxon>
        <taxon>Ostariophysi</taxon>
        <taxon>Siluriformes</taxon>
        <taxon>Bagridae</taxon>
        <taxon>Tachysurus</taxon>
    </lineage>
</organism>
<reference evidence="2" key="1">
    <citation type="submission" date="2023-08" db="EMBL/GenBank/DDBJ databases">
        <title>Pelteobagrus vachellii genome.</title>
        <authorList>
            <person name="Liu H."/>
        </authorList>
    </citation>
    <scope>NUCLEOTIDE SEQUENCE</scope>
    <source>
        <strain evidence="2">PRFRI_2022a</strain>
        <tissue evidence="2">Muscle</tissue>
    </source>
</reference>
<feature type="region of interest" description="Disordered" evidence="1">
    <location>
        <begin position="1"/>
        <end position="40"/>
    </location>
</feature>
<feature type="compositionally biased region" description="Basic residues" evidence="1">
    <location>
        <begin position="20"/>
        <end position="33"/>
    </location>
</feature>